<feature type="compositionally biased region" description="Basic and acidic residues" evidence="1">
    <location>
        <begin position="123"/>
        <end position="139"/>
    </location>
</feature>
<dbReference type="Proteomes" id="UP000558488">
    <property type="component" value="Unassembled WGS sequence"/>
</dbReference>
<dbReference type="EMBL" id="JACAGB010000017">
    <property type="protein sequence ID" value="KAF6318657.1"/>
    <property type="molecule type" value="Genomic_DNA"/>
</dbReference>
<evidence type="ECO:0000313" key="3">
    <source>
        <dbReference type="Proteomes" id="UP000558488"/>
    </source>
</evidence>
<evidence type="ECO:0000313" key="2">
    <source>
        <dbReference type="EMBL" id="KAF6318657.1"/>
    </source>
</evidence>
<accession>A0A7J7V0E4</accession>
<proteinExistence type="predicted"/>
<reference evidence="2 3" key="1">
    <citation type="journal article" date="2020" name="Nature">
        <title>Six reference-quality genomes reveal evolution of bat adaptations.</title>
        <authorList>
            <person name="Jebb D."/>
            <person name="Huang Z."/>
            <person name="Pippel M."/>
            <person name="Hughes G.M."/>
            <person name="Lavrichenko K."/>
            <person name="Devanna P."/>
            <person name="Winkler S."/>
            <person name="Jermiin L.S."/>
            <person name="Skirmuntt E.C."/>
            <person name="Katzourakis A."/>
            <person name="Burkitt-Gray L."/>
            <person name="Ray D.A."/>
            <person name="Sullivan K.A.M."/>
            <person name="Roscito J.G."/>
            <person name="Kirilenko B.M."/>
            <person name="Davalos L.M."/>
            <person name="Corthals A.P."/>
            <person name="Power M.L."/>
            <person name="Jones G."/>
            <person name="Ransome R.D."/>
            <person name="Dechmann D.K.N."/>
            <person name="Locatelli A.G."/>
            <person name="Puechmaille S.J."/>
            <person name="Fedrigo O."/>
            <person name="Jarvis E.D."/>
            <person name="Hiller M."/>
            <person name="Vernes S.C."/>
            <person name="Myers E.W."/>
            <person name="Teeling E.C."/>
        </authorList>
    </citation>
    <scope>NUCLEOTIDE SEQUENCE [LARGE SCALE GENOMIC DNA]</scope>
    <source>
        <strain evidence="2">MPipKuh1</strain>
        <tissue evidence="2">Flight muscle</tissue>
    </source>
</reference>
<comment type="caution">
    <text evidence="2">The sequence shown here is derived from an EMBL/GenBank/DDBJ whole genome shotgun (WGS) entry which is preliminary data.</text>
</comment>
<feature type="compositionally biased region" description="Gly residues" evidence="1">
    <location>
        <begin position="91"/>
        <end position="101"/>
    </location>
</feature>
<sequence length="153" mass="16220">MIPYSGPSESTKKASFCFNKPIPSCCNGSASFLKVFRVLQGRGSQRGQPECDPVVMSSRSSQQGVCLVQAPNRTGPGSLPGPTRQSDPGEGEPGARGGSGRLGQQSQACGHPLLHWPRQRACPRAEPEKGSQSTKHREYCSVPAEPRSSPCLG</sequence>
<name>A0A7J7V0E4_PIPKU</name>
<organism evidence="2 3">
    <name type="scientific">Pipistrellus kuhlii</name>
    <name type="common">Kuhl's pipistrelle</name>
    <dbReference type="NCBI Taxonomy" id="59472"/>
    <lineage>
        <taxon>Eukaryota</taxon>
        <taxon>Metazoa</taxon>
        <taxon>Chordata</taxon>
        <taxon>Craniata</taxon>
        <taxon>Vertebrata</taxon>
        <taxon>Euteleostomi</taxon>
        <taxon>Mammalia</taxon>
        <taxon>Eutheria</taxon>
        <taxon>Laurasiatheria</taxon>
        <taxon>Chiroptera</taxon>
        <taxon>Yangochiroptera</taxon>
        <taxon>Vespertilionidae</taxon>
        <taxon>Pipistrellus</taxon>
    </lineage>
</organism>
<gene>
    <name evidence="2" type="ORF">mPipKuh1_008643</name>
</gene>
<protein>
    <submittedName>
        <fullName evidence="2">Uncharacterized protein</fullName>
    </submittedName>
</protein>
<feature type="region of interest" description="Disordered" evidence="1">
    <location>
        <begin position="62"/>
        <end position="153"/>
    </location>
</feature>
<keyword evidence="3" id="KW-1185">Reference proteome</keyword>
<dbReference type="AlphaFoldDB" id="A0A7J7V0E4"/>
<evidence type="ECO:0000256" key="1">
    <source>
        <dbReference type="SAM" id="MobiDB-lite"/>
    </source>
</evidence>